<dbReference type="OrthoDB" id="3354175at2759"/>
<feature type="transmembrane region" description="Helical" evidence="1">
    <location>
        <begin position="248"/>
        <end position="266"/>
    </location>
</feature>
<dbReference type="STRING" id="1314782.A0A165UKR9"/>
<proteinExistence type="predicted"/>
<gene>
    <name evidence="2" type="ORF">NEOLEDRAFT_1058952</name>
</gene>
<name>A0A165UKR9_9AGAM</name>
<dbReference type="InParanoid" id="A0A165UKR9"/>
<keyword evidence="1" id="KW-1133">Transmembrane helix</keyword>
<evidence type="ECO:0008006" key="4">
    <source>
        <dbReference type="Google" id="ProtNLM"/>
    </source>
</evidence>
<feature type="transmembrane region" description="Helical" evidence="1">
    <location>
        <begin position="50"/>
        <end position="78"/>
    </location>
</feature>
<keyword evidence="1" id="KW-0812">Transmembrane</keyword>
<feature type="transmembrane region" description="Helical" evidence="1">
    <location>
        <begin position="213"/>
        <end position="236"/>
    </location>
</feature>
<dbReference type="EMBL" id="KV425558">
    <property type="protein sequence ID" value="KZT28317.1"/>
    <property type="molecule type" value="Genomic_DNA"/>
</dbReference>
<dbReference type="Proteomes" id="UP000076761">
    <property type="component" value="Unassembled WGS sequence"/>
</dbReference>
<sequence length="324" mass="35573">MEGGISLAEAVILSLSLESILYGASVCMFGATLWVLCYKHASPRTTRFMIIAACALFLFSTMHVSTDIARLIIAFVHIGSTNPGGIELWLGRVSQKTYMLKTAFYILQTLTGDAVIASNTPIYRCHMVYRSYWIILGPFILWCSVVAMGSAVLYTFATTSTNVFARRTTIWVSSFWGSTLATNLTSTILLAYRIWRVDRSVAETRTNSSLRGVVRVVLDAGALYSVTLLSALIPFICKSEGQYVVLDMITPIISIAFYMVLIRVGLANGSAPLSSSANRSRGSTAPTMHNHYSMRPLEVHISQLMETDQRGTGRSDSSVLDKSV</sequence>
<keyword evidence="3" id="KW-1185">Reference proteome</keyword>
<evidence type="ECO:0000313" key="3">
    <source>
        <dbReference type="Proteomes" id="UP000076761"/>
    </source>
</evidence>
<protein>
    <recommendedName>
        <fullName evidence="4">Family A G protein-coupled receptor-like protein</fullName>
    </recommendedName>
</protein>
<organism evidence="2 3">
    <name type="scientific">Neolentinus lepideus HHB14362 ss-1</name>
    <dbReference type="NCBI Taxonomy" id="1314782"/>
    <lineage>
        <taxon>Eukaryota</taxon>
        <taxon>Fungi</taxon>
        <taxon>Dikarya</taxon>
        <taxon>Basidiomycota</taxon>
        <taxon>Agaricomycotina</taxon>
        <taxon>Agaricomycetes</taxon>
        <taxon>Gloeophyllales</taxon>
        <taxon>Gloeophyllaceae</taxon>
        <taxon>Neolentinus</taxon>
    </lineage>
</organism>
<feature type="transmembrane region" description="Helical" evidence="1">
    <location>
        <begin position="132"/>
        <end position="157"/>
    </location>
</feature>
<accession>A0A165UKR9</accession>
<dbReference type="AlphaFoldDB" id="A0A165UKR9"/>
<feature type="transmembrane region" description="Helical" evidence="1">
    <location>
        <begin position="20"/>
        <end position="38"/>
    </location>
</feature>
<keyword evidence="1" id="KW-0472">Membrane</keyword>
<evidence type="ECO:0000313" key="2">
    <source>
        <dbReference type="EMBL" id="KZT28317.1"/>
    </source>
</evidence>
<evidence type="ECO:0000256" key="1">
    <source>
        <dbReference type="SAM" id="Phobius"/>
    </source>
</evidence>
<reference evidence="2 3" key="1">
    <citation type="journal article" date="2016" name="Mol. Biol. Evol.">
        <title>Comparative Genomics of Early-Diverging Mushroom-Forming Fungi Provides Insights into the Origins of Lignocellulose Decay Capabilities.</title>
        <authorList>
            <person name="Nagy L.G."/>
            <person name="Riley R."/>
            <person name="Tritt A."/>
            <person name="Adam C."/>
            <person name="Daum C."/>
            <person name="Floudas D."/>
            <person name="Sun H."/>
            <person name="Yadav J.S."/>
            <person name="Pangilinan J."/>
            <person name="Larsson K.H."/>
            <person name="Matsuura K."/>
            <person name="Barry K."/>
            <person name="Labutti K."/>
            <person name="Kuo R."/>
            <person name="Ohm R.A."/>
            <person name="Bhattacharya S.S."/>
            <person name="Shirouzu T."/>
            <person name="Yoshinaga Y."/>
            <person name="Martin F.M."/>
            <person name="Grigoriev I.V."/>
            <person name="Hibbett D.S."/>
        </authorList>
    </citation>
    <scope>NUCLEOTIDE SEQUENCE [LARGE SCALE GENOMIC DNA]</scope>
    <source>
        <strain evidence="2 3">HHB14362 ss-1</strain>
    </source>
</reference>
<feature type="transmembrane region" description="Helical" evidence="1">
    <location>
        <begin position="169"/>
        <end position="192"/>
    </location>
</feature>